<dbReference type="PROSITE" id="PS50092">
    <property type="entry name" value="TSP1"/>
    <property type="match status" value="1"/>
</dbReference>
<proteinExistence type="predicted"/>
<dbReference type="InterPro" id="IPR002172">
    <property type="entry name" value="LDrepeatLR_classA_rpt"/>
</dbReference>
<dbReference type="SUPFAM" id="SSF82895">
    <property type="entry name" value="TSP-1 type 1 repeat"/>
    <property type="match status" value="1"/>
</dbReference>
<dbReference type="Proteomes" id="UP001186944">
    <property type="component" value="Unassembled WGS sequence"/>
</dbReference>
<dbReference type="EMBL" id="VSWD01000008">
    <property type="protein sequence ID" value="KAK3096234.1"/>
    <property type="molecule type" value="Genomic_DNA"/>
</dbReference>
<reference evidence="5" key="1">
    <citation type="submission" date="2019-08" db="EMBL/GenBank/DDBJ databases">
        <title>The improved chromosome-level genome for the pearl oyster Pinctada fucata martensii using PacBio sequencing and Hi-C.</title>
        <authorList>
            <person name="Zheng Z."/>
        </authorList>
    </citation>
    <scope>NUCLEOTIDE SEQUENCE</scope>
    <source>
        <strain evidence="5">ZZ-2019</strain>
        <tissue evidence="5">Adductor muscle</tissue>
    </source>
</reference>
<dbReference type="Pfam" id="PF00057">
    <property type="entry name" value="Ldl_recept_a"/>
    <property type="match status" value="1"/>
</dbReference>
<keyword evidence="1" id="KW-0245">EGF-like domain</keyword>
<dbReference type="SUPFAM" id="SSF57424">
    <property type="entry name" value="LDL receptor-like module"/>
    <property type="match status" value="1"/>
</dbReference>
<evidence type="ECO:0000256" key="4">
    <source>
        <dbReference type="SAM" id="SignalP"/>
    </source>
</evidence>
<keyword evidence="6" id="KW-1185">Reference proteome</keyword>
<evidence type="ECO:0000313" key="6">
    <source>
        <dbReference type="Proteomes" id="UP001186944"/>
    </source>
</evidence>
<dbReference type="InterPro" id="IPR000884">
    <property type="entry name" value="TSP1_rpt"/>
</dbReference>
<dbReference type="SMART" id="SM00209">
    <property type="entry name" value="TSP1"/>
    <property type="match status" value="1"/>
</dbReference>
<dbReference type="Pfam" id="PF00090">
    <property type="entry name" value="TSP_1"/>
    <property type="match status" value="1"/>
</dbReference>
<feature type="signal peptide" evidence="4">
    <location>
        <begin position="1"/>
        <end position="24"/>
    </location>
</feature>
<dbReference type="Gene3D" id="4.10.400.10">
    <property type="entry name" value="Low-density Lipoprotein Receptor"/>
    <property type="match status" value="1"/>
</dbReference>
<sequence length="151" mass="15796">MRDMWSFVIPLLILVAVQVTPVDGQWDTWTSWSSCSVTCDSGIQNRSRSCTGGGGNCTGDSEETLVCTLASCTLCPATSFTCHAGNVLCVSSSVRCDCTSDCSDGSDETTGYAGCTSQALAACETGSYEKQCDNCYTAGVALIEQSQGTED</sequence>
<keyword evidence="2" id="KW-1015">Disulfide bond</keyword>
<dbReference type="InterPro" id="IPR036383">
    <property type="entry name" value="TSP1_rpt_sf"/>
</dbReference>
<name>A0AA88YBW9_PINIB</name>
<dbReference type="AlphaFoldDB" id="A0AA88YBW9"/>
<comment type="caution">
    <text evidence="3">Lacks conserved residue(s) required for the propagation of feature annotation.</text>
</comment>
<dbReference type="SMART" id="SM00192">
    <property type="entry name" value="LDLa"/>
    <property type="match status" value="1"/>
</dbReference>
<evidence type="ECO:0000256" key="2">
    <source>
        <dbReference type="ARBA" id="ARBA00023157"/>
    </source>
</evidence>
<accession>A0AA88YBW9</accession>
<dbReference type="PROSITE" id="PS50068">
    <property type="entry name" value="LDLRA_2"/>
    <property type="match status" value="1"/>
</dbReference>
<dbReference type="CDD" id="cd00112">
    <property type="entry name" value="LDLa"/>
    <property type="match status" value="1"/>
</dbReference>
<evidence type="ECO:0000313" key="5">
    <source>
        <dbReference type="EMBL" id="KAK3096234.1"/>
    </source>
</evidence>
<comment type="caution">
    <text evidence="5">The sequence shown here is derived from an EMBL/GenBank/DDBJ whole genome shotgun (WGS) entry which is preliminary data.</text>
</comment>
<evidence type="ECO:0000256" key="1">
    <source>
        <dbReference type="ARBA" id="ARBA00022536"/>
    </source>
</evidence>
<feature type="chain" id="PRO_5041671118" evidence="4">
    <location>
        <begin position="25"/>
        <end position="151"/>
    </location>
</feature>
<dbReference type="PRINTS" id="PR01705">
    <property type="entry name" value="TSP1REPEAT"/>
</dbReference>
<protein>
    <submittedName>
        <fullName evidence="5">Uncharacterized protein</fullName>
    </submittedName>
</protein>
<gene>
    <name evidence="5" type="ORF">FSP39_024803</name>
</gene>
<dbReference type="InterPro" id="IPR036055">
    <property type="entry name" value="LDL_receptor-like_sf"/>
</dbReference>
<dbReference type="Gene3D" id="2.20.100.10">
    <property type="entry name" value="Thrombospondin type-1 (TSP1) repeat"/>
    <property type="match status" value="1"/>
</dbReference>
<organism evidence="5 6">
    <name type="scientific">Pinctada imbricata</name>
    <name type="common">Atlantic pearl-oyster</name>
    <name type="synonym">Pinctada martensii</name>
    <dbReference type="NCBI Taxonomy" id="66713"/>
    <lineage>
        <taxon>Eukaryota</taxon>
        <taxon>Metazoa</taxon>
        <taxon>Spiralia</taxon>
        <taxon>Lophotrochozoa</taxon>
        <taxon>Mollusca</taxon>
        <taxon>Bivalvia</taxon>
        <taxon>Autobranchia</taxon>
        <taxon>Pteriomorphia</taxon>
        <taxon>Pterioida</taxon>
        <taxon>Pterioidea</taxon>
        <taxon>Pteriidae</taxon>
        <taxon>Pinctada</taxon>
    </lineage>
</organism>
<evidence type="ECO:0000256" key="3">
    <source>
        <dbReference type="PROSITE-ProRule" id="PRU00124"/>
    </source>
</evidence>
<keyword evidence="4" id="KW-0732">Signal</keyword>